<keyword evidence="3" id="KW-1185">Reference proteome</keyword>
<dbReference type="GeneID" id="95615698"/>
<gene>
    <name evidence="2" type="ORF">CP980_34945</name>
</gene>
<keyword evidence="1" id="KW-0175">Coiled coil</keyword>
<protein>
    <submittedName>
        <fullName evidence="2">DUF3732 domain-containing protein</fullName>
    </submittedName>
</protein>
<reference evidence="2 3" key="1">
    <citation type="submission" date="2017-09" db="EMBL/GenBank/DDBJ databases">
        <authorList>
            <person name="Lee N."/>
            <person name="Cho B.-K."/>
        </authorList>
    </citation>
    <scope>NUCLEOTIDE SEQUENCE [LARGE SCALE GENOMIC DNA]</scope>
    <source>
        <strain evidence="2 3">ATCC 27476</strain>
    </source>
</reference>
<name>A0A5J6JNX5_STRVI</name>
<sequence>MTFQIQAVTIYGKQPGQMRTVPFRTGSLNIVTGDSRRGKSALLTIIDYCLASTDYPVKAGKVRDYVSAYAVTLIRGRQQLFVARRAPEGKAAVSTVLCVLTQATGTPAPRLEDLHFSTPQDTAKDILSNFCGIDSTVRVPAVGKNTLIAPSVRHALFFCFQAQNEVANPDVLFHSQGEDWKPNTIRGVIPYFLGAVDREQALLQNRLRNLRRDLADNEAMLATSTDVAPASGQAQALLVEAIEVGLVPPQAGPHTADELLRHLRNAMIHNAPGDSLADEDPLSALHTRRTELRRLFSQTRARIADLKTDLAENSDFNDQAIEQRARLASLGLLNRDANAAADQARCPVCDGHVPSANETVAGLMRDLSHLDGDLQVIGSDTPAIRRLIVDGEGRLQALRSELARNQEEINELTTALRTIHREPDDLRRAAIVQGRISLFLDTAAQHAAAPRVQDRREALREQIAELEDQLSGSTQEERLTSFLSLINQEIKKKAKALDLDFSGSPIRLDTSRLTVVADTIDGPVQLKSMGSAENHLGYHISTLLSLHEWFAKHQGPVPRVLILDQPSQVYFPAEATGDEELQTNDRLHLLNVFEVLHHTLQQLDGELQIIVMEHADLADPMFSQHVVERWRYGNDTALVPSSWMEPEES</sequence>
<dbReference type="RefSeq" id="WP_150530046.1">
    <property type="nucleotide sequence ID" value="NZ_BNBW01000006.1"/>
</dbReference>
<proteinExistence type="predicted"/>
<evidence type="ECO:0000256" key="1">
    <source>
        <dbReference type="SAM" id="Coils"/>
    </source>
</evidence>
<dbReference type="KEGG" id="svn:CP980_34945"/>
<dbReference type="Pfam" id="PF12532">
    <property type="entry name" value="DUF3732"/>
    <property type="match status" value="1"/>
</dbReference>
<dbReference type="AlphaFoldDB" id="A0A5J6JNX5"/>
<dbReference type="Proteomes" id="UP000325563">
    <property type="component" value="Chromosome"/>
</dbReference>
<accession>A0A5J6JNX5</accession>
<feature type="coiled-coil region" evidence="1">
    <location>
        <begin position="193"/>
        <end position="220"/>
    </location>
</feature>
<feature type="coiled-coil region" evidence="1">
    <location>
        <begin position="388"/>
        <end position="422"/>
    </location>
</feature>
<organism evidence="2 3">
    <name type="scientific">Streptomyces vinaceus</name>
    <dbReference type="NCBI Taxonomy" id="1960"/>
    <lineage>
        <taxon>Bacteria</taxon>
        <taxon>Bacillati</taxon>
        <taxon>Actinomycetota</taxon>
        <taxon>Actinomycetes</taxon>
        <taxon>Kitasatosporales</taxon>
        <taxon>Streptomycetaceae</taxon>
        <taxon>Streptomyces</taxon>
    </lineage>
</organism>
<evidence type="ECO:0000313" key="2">
    <source>
        <dbReference type="EMBL" id="QEV49526.1"/>
    </source>
</evidence>
<feature type="coiled-coil region" evidence="1">
    <location>
        <begin position="449"/>
        <end position="476"/>
    </location>
</feature>
<dbReference type="InterPro" id="IPR022205">
    <property type="entry name" value="DUF3732"/>
</dbReference>
<evidence type="ECO:0000313" key="3">
    <source>
        <dbReference type="Proteomes" id="UP000325563"/>
    </source>
</evidence>
<dbReference type="EMBL" id="CP023692">
    <property type="protein sequence ID" value="QEV49526.1"/>
    <property type="molecule type" value="Genomic_DNA"/>
</dbReference>